<feature type="transmembrane region" description="Helical" evidence="4">
    <location>
        <begin position="337"/>
        <end position="357"/>
    </location>
</feature>
<protein>
    <submittedName>
        <fullName evidence="6">Glycosyltransferase</fullName>
    </submittedName>
</protein>
<feature type="transmembrane region" description="Helical" evidence="4">
    <location>
        <begin position="6"/>
        <end position="29"/>
    </location>
</feature>
<dbReference type="InterPro" id="IPR001173">
    <property type="entry name" value="Glyco_trans_2-like"/>
</dbReference>
<reference evidence="6 7" key="1">
    <citation type="submission" date="2021-02" db="EMBL/GenBank/DDBJ databases">
        <authorList>
            <person name="Jung H.S."/>
            <person name="Chun B.H."/>
            <person name="Jeon C.O."/>
        </authorList>
    </citation>
    <scope>NUCLEOTIDE SEQUENCE [LARGE SCALE GENOMIC DNA]</scope>
    <source>
        <strain evidence="6 7">LMG 25203</strain>
    </source>
</reference>
<keyword evidence="4" id="KW-0812">Transmembrane</keyword>
<keyword evidence="3" id="KW-0808">Transferase</keyword>
<comment type="caution">
    <text evidence="6">The sequence shown here is derived from an EMBL/GenBank/DDBJ whole genome shotgun (WGS) entry which is preliminary data.</text>
</comment>
<dbReference type="InterPro" id="IPR029044">
    <property type="entry name" value="Nucleotide-diphossugar_trans"/>
</dbReference>
<name>A0ABS2D0J7_9FLAO</name>
<keyword evidence="2" id="KW-0328">Glycosyltransferase</keyword>
<feature type="transmembrane region" description="Helical" evidence="4">
    <location>
        <begin position="283"/>
        <end position="301"/>
    </location>
</feature>
<dbReference type="PANTHER" id="PTHR43630">
    <property type="entry name" value="POLY-BETA-1,6-N-ACETYL-D-GLUCOSAMINE SYNTHASE"/>
    <property type="match status" value="1"/>
</dbReference>
<dbReference type="Gene3D" id="3.90.550.10">
    <property type="entry name" value="Spore Coat Polysaccharide Biosynthesis Protein SpsA, Chain A"/>
    <property type="match status" value="1"/>
</dbReference>
<gene>
    <name evidence="6" type="ORF">H9X54_015720</name>
</gene>
<evidence type="ECO:0000256" key="3">
    <source>
        <dbReference type="ARBA" id="ARBA00022679"/>
    </source>
</evidence>
<dbReference type="SUPFAM" id="SSF53448">
    <property type="entry name" value="Nucleotide-diphospho-sugar transferases"/>
    <property type="match status" value="1"/>
</dbReference>
<feature type="transmembrane region" description="Helical" evidence="4">
    <location>
        <begin position="307"/>
        <end position="330"/>
    </location>
</feature>
<evidence type="ECO:0000256" key="1">
    <source>
        <dbReference type="ARBA" id="ARBA00006739"/>
    </source>
</evidence>
<feature type="domain" description="Glycosyltransferase 2-like" evidence="5">
    <location>
        <begin position="43"/>
        <end position="177"/>
    </location>
</feature>
<dbReference type="RefSeq" id="WP_187656182.1">
    <property type="nucleotide sequence ID" value="NZ_JACSOD020000507.1"/>
</dbReference>
<proteinExistence type="inferred from homology"/>
<evidence type="ECO:0000313" key="6">
    <source>
        <dbReference type="EMBL" id="MBM6500738.1"/>
    </source>
</evidence>
<sequence length="368" mass="42794">MLVSIFSLFIAVVCIQFLYYIVVFGKFSFAKPQNATPKRIPISVIVCAKNEEENVKNFIPILAEQDYPQFELVLIDDASSDETLELFEAFEKQYSNIKLVKVENNEAFWGNKKFALTLGIKAAKYEYLLFTDADCYPTSKDWITKMSSQFTQQKTIVLGYGAYDRIAGSFLNKLIRFETLLSATQMFSWAKIGKPYTGVGRNMAYKREEFFKTNGFIDHMKIRSGDDDLFINQAANSSNTTVCYLPESFTYSKPKTSFKEWFTQKRRHVSTASHYKSFDKIQLGLFYISQFLFLVLPIILLLFQYQWIVVCSLIGFRYLFSWVTLGFAAGKLKEKDVMYWFPIIEICLIFIQLNVFISNTFKKPVHWK</sequence>
<evidence type="ECO:0000313" key="7">
    <source>
        <dbReference type="Proteomes" id="UP000759529"/>
    </source>
</evidence>
<dbReference type="EMBL" id="JACSOD020000507">
    <property type="protein sequence ID" value="MBM6500738.1"/>
    <property type="molecule type" value="Genomic_DNA"/>
</dbReference>
<keyword evidence="4" id="KW-0472">Membrane</keyword>
<comment type="similarity">
    <text evidence="1">Belongs to the glycosyltransferase 2 family.</text>
</comment>
<organism evidence="6 7">
    <name type="scientific">Flavobacterium macrobrachii</name>
    <dbReference type="NCBI Taxonomy" id="591204"/>
    <lineage>
        <taxon>Bacteria</taxon>
        <taxon>Pseudomonadati</taxon>
        <taxon>Bacteroidota</taxon>
        <taxon>Flavobacteriia</taxon>
        <taxon>Flavobacteriales</taxon>
        <taxon>Flavobacteriaceae</taxon>
        <taxon>Flavobacterium</taxon>
    </lineage>
</organism>
<dbReference type="Pfam" id="PF00535">
    <property type="entry name" value="Glycos_transf_2"/>
    <property type="match status" value="1"/>
</dbReference>
<dbReference type="Proteomes" id="UP000759529">
    <property type="component" value="Unassembled WGS sequence"/>
</dbReference>
<evidence type="ECO:0000256" key="4">
    <source>
        <dbReference type="SAM" id="Phobius"/>
    </source>
</evidence>
<accession>A0ABS2D0J7</accession>
<keyword evidence="7" id="KW-1185">Reference proteome</keyword>
<evidence type="ECO:0000259" key="5">
    <source>
        <dbReference type="Pfam" id="PF00535"/>
    </source>
</evidence>
<keyword evidence="4" id="KW-1133">Transmembrane helix</keyword>
<evidence type="ECO:0000256" key="2">
    <source>
        <dbReference type="ARBA" id="ARBA00022676"/>
    </source>
</evidence>
<dbReference type="PANTHER" id="PTHR43630:SF1">
    <property type="entry name" value="POLY-BETA-1,6-N-ACETYL-D-GLUCOSAMINE SYNTHASE"/>
    <property type="match status" value="1"/>
</dbReference>